<dbReference type="Proteomes" id="UP000784294">
    <property type="component" value="Unassembled WGS sequence"/>
</dbReference>
<dbReference type="EMBL" id="CAAALY010056625">
    <property type="protein sequence ID" value="VEL22482.1"/>
    <property type="molecule type" value="Genomic_DNA"/>
</dbReference>
<protein>
    <submittedName>
        <fullName evidence="1">Uncharacterized protein</fullName>
    </submittedName>
</protein>
<dbReference type="OrthoDB" id="447251at2759"/>
<gene>
    <name evidence="1" type="ORF">PXEA_LOCUS15922</name>
</gene>
<dbReference type="Gene3D" id="3.30.450.20">
    <property type="entry name" value="PAS domain"/>
    <property type="match status" value="1"/>
</dbReference>
<comment type="caution">
    <text evidence="1">The sequence shown here is derived from an EMBL/GenBank/DDBJ whole genome shotgun (WGS) entry which is preliminary data.</text>
</comment>
<evidence type="ECO:0000313" key="2">
    <source>
        <dbReference type="Proteomes" id="UP000784294"/>
    </source>
</evidence>
<reference evidence="1" key="1">
    <citation type="submission" date="2018-11" db="EMBL/GenBank/DDBJ databases">
        <authorList>
            <consortium name="Pathogen Informatics"/>
        </authorList>
    </citation>
    <scope>NUCLEOTIDE SEQUENCE</scope>
</reference>
<proteinExistence type="predicted"/>
<organism evidence="1 2">
    <name type="scientific">Protopolystoma xenopodis</name>
    <dbReference type="NCBI Taxonomy" id="117903"/>
    <lineage>
        <taxon>Eukaryota</taxon>
        <taxon>Metazoa</taxon>
        <taxon>Spiralia</taxon>
        <taxon>Lophotrochozoa</taxon>
        <taxon>Platyhelminthes</taxon>
        <taxon>Monogenea</taxon>
        <taxon>Polyopisthocotylea</taxon>
        <taxon>Polystomatidea</taxon>
        <taxon>Polystomatidae</taxon>
        <taxon>Protopolystoma</taxon>
    </lineage>
</organism>
<sequence>MIGYGRVEIMHKSGSCACFYGEHTTQDMREKLINALDNKTLDQFEMLLYKKNTLI</sequence>
<dbReference type="AlphaFoldDB" id="A0A3S5A846"/>
<evidence type="ECO:0000313" key="1">
    <source>
        <dbReference type="EMBL" id="VEL22482.1"/>
    </source>
</evidence>
<name>A0A3S5A846_9PLAT</name>
<accession>A0A3S5A846</accession>
<keyword evidence="2" id="KW-1185">Reference proteome</keyword>